<name>A0AAV4LL34_BABCB</name>
<keyword evidence="3" id="KW-1185">Reference proteome</keyword>
<comment type="caution">
    <text evidence="2">The sequence shown here is derived from an EMBL/GenBank/DDBJ whole genome shotgun (WGS) entry which is preliminary data.</text>
</comment>
<evidence type="ECO:0000313" key="3">
    <source>
        <dbReference type="Proteomes" id="UP001497744"/>
    </source>
</evidence>
<dbReference type="EMBL" id="BPLF01000001">
    <property type="protein sequence ID" value="GIX60733.1"/>
    <property type="molecule type" value="Genomic_DNA"/>
</dbReference>
<evidence type="ECO:0000256" key="1">
    <source>
        <dbReference type="SAM" id="MobiDB-lite"/>
    </source>
</evidence>
<accession>A0AAV4LL34</accession>
<dbReference type="AlphaFoldDB" id="A0AAV4LL34"/>
<protein>
    <submittedName>
        <fullName evidence="2">tRNA pseudouridine(55) synthase TruB</fullName>
    </submittedName>
</protein>
<feature type="region of interest" description="Disordered" evidence="1">
    <location>
        <begin position="97"/>
        <end position="122"/>
    </location>
</feature>
<feature type="region of interest" description="Disordered" evidence="1">
    <location>
        <begin position="54"/>
        <end position="78"/>
    </location>
</feature>
<dbReference type="GeneID" id="94192216"/>
<reference evidence="2 3" key="1">
    <citation type="submission" date="2021-06" db="EMBL/GenBank/DDBJ databases">
        <title>Genome sequence of Babesia caballi.</title>
        <authorList>
            <person name="Yamagishi J."/>
            <person name="Kidaka T."/>
            <person name="Ochi A."/>
        </authorList>
    </citation>
    <scope>NUCLEOTIDE SEQUENCE [LARGE SCALE GENOMIC DNA]</scope>
    <source>
        <strain evidence="2">USDA-D6B2</strain>
    </source>
</reference>
<gene>
    <name evidence="2" type="ORF">BcabD6B2_01680</name>
</gene>
<proteinExistence type="predicted"/>
<organism evidence="2 3">
    <name type="scientific">Babesia caballi</name>
    <dbReference type="NCBI Taxonomy" id="5871"/>
    <lineage>
        <taxon>Eukaryota</taxon>
        <taxon>Sar</taxon>
        <taxon>Alveolata</taxon>
        <taxon>Apicomplexa</taxon>
        <taxon>Aconoidasida</taxon>
        <taxon>Piroplasmida</taxon>
        <taxon>Babesiidae</taxon>
        <taxon>Babesia</taxon>
    </lineage>
</organism>
<dbReference type="RefSeq" id="XP_067712804.1">
    <property type="nucleotide sequence ID" value="XM_067856703.1"/>
</dbReference>
<sequence length="546" mass="58289">MHGPQGQRLKEAPWQHVTETAFDAAIQSMHGAYDQFPPLYSGERPVLGEVAGLRKEEPAGGDKAVEGDDSPHRAAGSARKGIAALRAAGHQLRRNLRAQPDQGHRAKGQHVGHHGVTGEDLKVPPERGRLLAARRPGLRDNNAEPNRAKRLRHPQRSVLDEIVHGAVLLDERHGVYAAGGTTAQLQQPIVVAVAEAAVRKGARGDQKRHLGAVHAVGQLVVSEGNRKVLVMPLGLGRRQSAKERVPRVHVAVGARQFGAALGVLRGGEGLRDAGELVQGAEGLRRRPVQAQGVPVHARGERQMLEDVADAMVELVGALDQQRVVLLELQQFRVLGQLGGNLAEQRGLVVAMARLAPAAQQKHVVREEHLHREEHEQGLQRVGRGIADHVAQKDQLHRLALGVAALVSQSGDARVAPVAVDRPAEDVEGLQEQEDVPIEGAVQLRGALQVDDGALLLQDAAHDITQLEQLVVGAPVKALEGPLEGGGLEAALVDGAEDLEGDAVVGEHAAVEPDEPRAVTTAEVGHAPEQYPFEFVVRFGCRVVKVG</sequence>
<evidence type="ECO:0000313" key="2">
    <source>
        <dbReference type="EMBL" id="GIX60733.1"/>
    </source>
</evidence>
<dbReference type="Proteomes" id="UP001497744">
    <property type="component" value="Unassembled WGS sequence"/>
</dbReference>
<feature type="compositionally biased region" description="Basic and acidic residues" evidence="1">
    <location>
        <begin position="54"/>
        <end position="72"/>
    </location>
</feature>